<dbReference type="Gene3D" id="1.20.140.10">
    <property type="entry name" value="Butyryl-CoA Dehydrogenase, subunit A, domain 3"/>
    <property type="match status" value="1"/>
</dbReference>
<dbReference type="OrthoDB" id="9778581at2"/>
<evidence type="ECO:0000259" key="7">
    <source>
        <dbReference type="Pfam" id="PF00441"/>
    </source>
</evidence>
<dbReference type="SUPFAM" id="SSF47203">
    <property type="entry name" value="Acyl-CoA dehydrogenase C-terminal domain-like"/>
    <property type="match status" value="1"/>
</dbReference>
<feature type="domain" description="Acyl-CoA dehydrogenase/oxidase N-terminal" evidence="9">
    <location>
        <begin position="7"/>
        <end position="119"/>
    </location>
</feature>
<dbReference type="InterPro" id="IPR006091">
    <property type="entry name" value="Acyl-CoA_Oxase/DH_mid-dom"/>
</dbReference>
<dbReference type="SUPFAM" id="SSF56645">
    <property type="entry name" value="Acyl-CoA dehydrogenase NM domain-like"/>
    <property type="match status" value="1"/>
</dbReference>
<evidence type="ECO:0000313" key="10">
    <source>
        <dbReference type="EMBL" id="ABU57979.1"/>
    </source>
</evidence>
<evidence type="ECO:0000256" key="2">
    <source>
        <dbReference type="ARBA" id="ARBA00009347"/>
    </source>
</evidence>
<dbReference type="GO" id="GO:0050660">
    <property type="term" value="F:flavin adenine dinucleotide binding"/>
    <property type="evidence" value="ECO:0007669"/>
    <property type="project" value="InterPro"/>
</dbReference>
<comment type="similarity">
    <text evidence="2 6">Belongs to the acyl-CoA dehydrogenase family.</text>
</comment>
<evidence type="ECO:0000256" key="5">
    <source>
        <dbReference type="ARBA" id="ARBA00023002"/>
    </source>
</evidence>
<dbReference type="InterPro" id="IPR046373">
    <property type="entry name" value="Acyl-CoA_Oxase/DH_mid-dom_sf"/>
</dbReference>
<proteinExistence type="inferred from homology"/>
<dbReference type="RefSeq" id="WP_012120404.1">
    <property type="nucleotide sequence ID" value="NC_009767.1"/>
</dbReference>
<dbReference type="FunFam" id="1.20.140.10:FF:000001">
    <property type="entry name" value="Acyl-CoA dehydrogenase"/>
    <property type="match status" value="1"/>
</dbReference>
<evidence type="ECO:0000256" key="4">
    <source>
        <dbReference type="ARBA" id="ARBA00022827"/>
    </source>
</evidence>
<sequence>MISFTPSEEQQLIIDTVRRYAADRMRPAAYEADEKRTIPQDIIARGWDLGLLPSAIPEQYGGFGETHQALTGALAAEELGYGDLSMALYLMTPNLFAIPILHYGTEEQKEKWLPRLVEGGFAPYTAALIEPRWSFDPHALHTVAEREGHVYEITGHKALVPLAADAHAFLVYAREGETTQAFIIERGTEGLAVLERESFMGIRALPTYELRLDDVHVPASCRVGGDQGIDIDHLMNYSRVALAALAVGVARGAFEYARDYAKQREAFGKPIAQNQAIAFMLAEMAIEVEAARLMTYEAAWHLDKGRHAVQQAALAKAYADEMALMVTDRAVQILGGHGYIREHPVERWLRNGRGFSTFLGLAMV</sequence>
<evidence type="ECO:0000259" key="8">
    <source>
        <dbReference type="Pfam" id="PF02770"/>
    </source>
</evidence>
<dbReference type="AlphaFoldDB" id="A7NKF9"/>
<evidence type="ECO:0000256" key="6">
    <source>
        <dbReference type="RuleBase" id="RU362125"/>
    </source>
</evidence>
<dbReference type="PIRSF" id="PIRSF016578">
    <property type="entry name" value="HsaA"/>
    <property type="match status" value="1"/>
</dbReference>
<comment type="cofactor">
    <cofactor evidence="1 6">
        <name>FAD</name>
        <dbReference type="ChEBI" id="CHEBI:57692"/>
    </cofactor>
</comment>
<evidence type="ECO:0000313" key="11">
    <source>
        <dbReference type="Proteomes" id="UP000000263"/>
    </source>
</evidence>
<dbReference type="Gene3D" id="1.10.540.10">
    <property type="entry name" value="Acyl-CoA dehydrogenase/oxidase, N-terminal domain"/>
    <property type="match status" value="1"/>
</dbReference>
<dbReference type="PANTHER" id="PTHR43884">
    <property type="entry name" value="ACYL-COA DEHYDROGENASE"/>
    <property type="match status" value="1"/>
</dbReference>
<organism evidence="10 11">
    <name type="scientific">Roseiflexus castenholzii (strain DSM 13941 / HLO8)</name>
    <dbReference type="NCBI Taxonomy" id="383372"/>
    <lineage>
        <taxon>Bacteria</taxon>
        <taxon>Bacillati</taxon>
        <taxon>Chloroflexota</taxon>
        <taxon>Chloroflexia</taxon>
        <taxon>Chloroflexales</taxon>
        <taxon>Roseiflexineae</taxon>
        <taxon>Roseiflexaceae</taxon>
        <taxon>Roseiflexus</taxon>
    </lineage>
</organism>
<keyword evidence="5 6" id="KW-0560">Oxidoreductase</keyword>
<dbReference type="EMBL" id="CP000804">
    <property type="protein sequence ID" value="ABU57979.1"/>
    <property type="molecule type" value="Genomic_DNA"/>
</dbReference>
<dbReference type="HOGENOM" id="CLU_018204_0_2_0"/>
<dbReference type="InterPro" id="IPR036250">
    <property type="entry name" value="AcylCo_DH-like_C"/>
</dbReference>
<dbReference type="InterPro" id="IPR037069">
    <property type="entry name" value="AcylCoA_DH/ox_N_sf"/>
</dbReference>
<dbReference type="Proteomes" id="UP000000263">
    <property type="component" value="Chromosome"/>
</dbReference>
<protein>
    <submittedName>
        <fullName evidence="10">Acyl-CoA dehydrogenase domain protein</fullName>
    </submittedName>
</protein>
<dbReference type="InterPro" id="IPR009075">
    <property type="entry name" value="AcylCo_DH/oxidase_C"/>
</dbReference>
<dbReference type="InterPro" id="IPR013786">
    <property type="entry name" value="AcylCoA_DH/ox_N"/>
</dbReference>
<dbReference type="Pfam" id="PF02771">
    <property type="entry name" value="Acyl-CoA_dh_N"/>
    <property type="match status" value="1"/>
</dbReference>
<gene>
    <name evidence="10" type="ordered locus">Rcas_1889</name>
</gene>
<keyword evidence="3 6" id="KW-0285">Flavoprotein</keyword>
<dbReference type="KEGG" id="rca:Rcas_1889"/>
<keyword evidence="11" id="KW-1185">Reference proteome</keyword>
<dbReference type="Pfam" id="PF00441">
    <property type="entry name" value="Acyl-CoA_dh_1"/>
    <property type="match status" value="1"/>
</dbReference>
<name>A7NKF9_ROSCS</name>
<accession>A7NKF9</accession>
<dbReference type="STRING" id="383372.Rcas_1889"/>
<dbReference type="PROSITE" id="PS00073">
    <property type="entry name" value="ACYL_COA_DH_2"/>
    <property type="match status" value="1"/>
</dbReference>
<dbReference type="PANTHER" id="PTHR43884:SF12">
    <property type="entry name" value="ISOVALERYL-COA DEHYDROGENASE, MITOCHONDRIAL-RELATED"/>
    <property type="match status" value="1"/>
</dbReference>
<dbReference type="Pfam" id="PF02770">
    <property type="entry name" value="Acyl-CoA_dh_M"/>
    <property type="match status" value="1"/>
</dbReference>
<evidence type="ECO:0000256" key="1">
    <source>
        <dbReference type="ARBA" id="ARBA00001974"/>
    </source>
</evidence>
<dbReference type="GO" id="GO:0003995">
    <property type="term" value="F:acyl-CoA dehydrogenase activity"/>
    <property type="evidence" value="ECO:0007669"/>
    <property type="project" value="InterPro"/>
</dbReference>
<keyword evidence="4 6" id="KW-0274">FAD</keyword>
<dbReference type="Gene3D" id="2.40.110.10">
    <property type="entry name" value="Butyryl-CoA Dehydrogenase, subunit A, domain 2"/>
    <property type="match status" value="1"/>
</dbReference>
<dbReference type="InterPro" id="IPR006089">
    <property type="entry name" value="Acyl-CoA_DH_CS"/>
</dbReference>
<dbReference type="eggNOG" id="COG1960">
    <property type="taxonomic scope" value="Bacteria"/>
</dbReference>
<evidence type="ECO:0000259" key="9">
    <source>
        <dbReference type="Pfam" id="PF02771"/>
    </source>
</evidence>
<evidence type="ECO:0000256" key="3">
    <source>
        <dbReference type="ARBA" id="ARBA00022630"/>
    </source>
</evidence>
<feature type="domain" description="Acyl-CoA oxidase/dehydrogenase middle" evidence="8">
    <location>
        <begin position="127"/>
        <end position="215"/>
    </location>
</feature>
<dbReference type="InterPro" id="IPR009100">
    <property type="entry name" value="AcylCoA_DH/oxidase_NM_dom_sf"/>
</dbReference>
<reference evidence="10 11" key="1">
    <citation type="submission" date="2007-08" db="EMBL/GenBank/DDBJ databases">
        <title>Complete sequence of Roseiflexus castenholzii DSM 13941.</title>
        <authorList>
            <consortium name="US DOE Joint Genome Institute"/>
            <person name="Copeland A."/>
            <person name="Lucas S."/>
            <person name="Lapidus A."/>
            <person name="Barry K."/>
            <person name="Glavina del Rio T."/>
            <person name="Dalin E."/>
            <person name="Tice H."/>
            <person name="Pitluck S."/>
            <person name="Thompson L.S."/>
            <person name="Brettin T."/>
            <person name="Bruce D."/>
            <person name="Detter J.C."/>
            <person name="Han C."/>
            <person name="Tapia R."/>
            <person name="Schmutz J."/>
            <person name="Larimer F."/>
            <person name="Land M."/>
            <person name="Hauser L."/>
            <person name="Kyrpides N."/>
            <person name="Mikhailova N."/>
            <person name="Bryant D.A."/>
            <person name="Hanada S."/>
            <person name="Tsukatani Y."/>
            <person name="Richardson P."/>
        </authorList>
    </citation>
    <scope>NUCLEOTIDE SEQUENCE [LARGE SCALE GENOMIC DNA]</scope>
    <source>
        <strain evidence="11">DSM 13941 / HLO8</strain>
    </source>
</reference>
<feature type="domain" description="Acyl-CoA dehydrogenase/oxidase C-terminal" evidence="7">
    <location>
        <begin position="234"/>
        <end position="360"/>
    </location>
</feature>